<organism evidence="3 4">
    <name type="scientific">Exidia glandulosa HHB12029</name>
    <dbReference type="NCBI Taxonomy" id="1314781"/>
    <lineage>
        <taxon>Eukaryota</taxon>
        <taxon>Fungi</taxon>
        <taxon>Dikarya</taxon>
        <taxon>Basidiomycota</taxon>
        <taxon>Agaricomycotina</taxon>
        <taxon>Agaricomycetes</taxon>
        <taxon>Auriculariales</taxon>
        <taxon>Exidiaceae</taxon>
        <taxon>Exidia</taxon>
    </lineage>
</organism>
<dbReference type="GO" id="GO:0005634">
    <property type="term" value="C:nucleus"/>
    <property type="evidence" value="ECO:0007669"/>
    <property type="project" value="TreeGrafter"/>
</dbReference>
<dbReference type="GO" id="GO:0005524">
    <property type="term" value="F:ATP binding"/>
    <property type="evidence" value="ECO:0007669"/>
    <property type="project" value="InterPro"/>
</dbReference>
<evidence type="ECO:0000256" key="1">
    <source>
        <dbReference type="SAM" id="MobiDB-lite"/>
    </source>
</evidence>
<dbReference type="Proteomes" id="UP000077266">
    <property type="component" value="Unassembled WGS sequence"/>
</dbReference>
<evidence type="ECO:0000313" key="3">
    <source>
        <dbReference type="EMBL" id="KZV99371.1"/>
    </source>
</evidence>
<dbReference type="GO" id="GO:0044773">
    <property type="term" value="P:mitotic DNA damage checkpoint signaling"/>
    <property type="evidence" value="ECO:0007669"/>
    <property type="project" value="TreeGrafter"/>
</dbReference>
<accession>A0A165MJU3</accession>
<dbReference type="EMBL" id="KV425910">
    <property type="protein sequence ID" value="KZV99371.1"/>
    <property type="molecule type" value="Genomic_DNA"/>
</dbReference>
<feature type="domain" description="Protein kinase" evidence="2">
    <location>
        <begin position="90"/>
        <end position="404"/>
    </location>
</feature>
<evidence type="ECO:0000259" key="2">
    <source>
        <dbReference type="PROSITE" id="PS50011"/>
    </source>
</evidence>
<proteinExistence type="predicted"/>
<dbReference type="Gene3D" id="1.10.510.10">
    <property type="entry name" value="Transferase(Phosphotransferase) domain 1"/>
    <property type="match status" value="1"/>
</dbReference>
<dbReference type="SMART" id="SM00220">
    <property type="entry name" value="S_TKc"/>
    <property type="match status" value="1"/>
</dbReference>
<reference evidence="3 4" key="1">
    <citation type="journal article" date="2016" name="Mol. Biol. Evol.">
        <title>Comparative Genomics of Early-Diverging Mushroom-Forming Fungi Provides Insights into the Origins of Lignocellulose Decay Capabilities.</title>
        <authorList>
            <person name="Nagy L.G."/>
            <person name="Riley R."/>
            <person name="Tritt A."/>
            <person name="Adam C."/>
            <person name="Daum C."/>
            <person name="Floudas D."/>
            <person name="Sun H."/>
            <person name="Yadav J.S."/>
            <person name="Pangilinan J."/>
            <person name="Larsson K.H."/>
            <person name="Matsuura K."/>
            <person name="Barry K."/>
            <person name="Labutti K."/>
            <person name="Kuo R."/>
            <person name="Ohm R.A."/>
            <person name="Bhattacharya S.S."/>
            <person name="Shirouzu T."/>
            <person name="Yoshinaga Y."/>
            <person name="Martin F.M."/>
            <person name="Grigoriev I.V."/>
            <person name="Hibbett D.S."/>
        </authorList>
    </citation>
    <scope>NUCLEOTIDE SEQUENCE [LARGE SCALE GENOMIC DNA]</scope>
    <source>
        <strain evidence="3 4">HHB12029</strain>
    </source>
</reference>
<dbReference type="OrthoDB" id="5987198at2759"/>
<feature type="region of interest" description="Disordered" evidence="1">
    <location>
        <begin position="1"/>
        <end position="27"/>
    </location>
</feature>
<protein>
    <recommendedName>
        <fullName evidence="2">Protein kinase domain-containing protein</fullName>
    </recommendedName>
</protein>
<sequence length="404" mass="46885">MAVAAGAGPPQPPNPLQNDYKRYPKSTRGPPILVDTWAQITREGRYHLSGEELFWRDIQPFLLARGYRLRPRYAPDWSPSWVGTDINPVYCEDSRVTLLPFVMDARLADDSVVAIKWIPNEEHTRNELEIMRFLSSEELRKDPRNRAVTLLDTFAHPTIPDGHFIVIPWLGTLVWIPVEFVNEVVDFMLQTFDGLAFLHEHGVAHRDCTTRNIMVDFKSLFSPKVRWHPQRLGYSADLTQLIEPRRRWRGNARYYFIDFGIASRFEGPGPHLVTGVLGRDQAPPELDEEVPYDPFKLDVFILANFFLEDYVKPNRNLEFLRPLLTAMTRANPQDRPSIQEALVTLRKLARQPSGVAFRWRLRPVEERRSERLLGEAACVFREVYAQDRALIFGRRQLHFGRTIS</sequence>
<dbReference type="STRING" id="1314781.A0A165MJU3"/>
<dbReference type="InParanoid" id="A0A165MJU3"/>
<dbReference type="GO" id="GO:0004674">
    <property type="term" value="F:protein serine/threonine kinase activity"/>
    <property type="evidence" value="ECO:0007669"/>
    <property type="project" value="TreeGrafter"/>
</dbReference>
<dbReference type="PROSITE" id="PS50011">
    <property type="entry name" value="PROTEIN_KINASE_DOM"/>
    <property type="match status" value="1"/>
</dbReference>
<evidence type="ECO:0000313" key="4">
    <source>
        <dbReference type="Proteomes" id="UP000077266"/>
    </source>
</evidence>
<name>A0A165MJU3_EXIGL</name>
<dbReference type="InterPro" id="IPR011009">
    <property type="entry name" value="Kinase-like_dom_sf"/>
</dbReference>
<gene>
    <name evidence="3" type="ORF">EXIGLDRAFT_605755</name>
</gene>
<dbReference type="SUPFAM" id="SSF56112">
    <property type="entry name" value="Protein kinase-like (PK-like)"/>
    <property type="match status" value="1"/>
</dbReference>
<keyword evidence="4" id="KW-1185">Reference proteome</keyword>
<dbReference type="AlphaFoldDB" id="A0A165MJU3"/>
<dbReference type="PANTHER" id="PTHR44167:SF30">
    <property type="entry name" value="PHOSPHORYLASE KINASE"/>
    <property type="match status" value="1"/>
</dbReference>
<dbReference type="PANTHER" id="PTHR44167">
    <property type="entry name" value="OVARIAN-SPECIFIC SERINE/THREONINE-PROTEIN KINASE LOK-RELATED"/>
    <property type="match status" value="1"/>
</dbReference>
<dbReference type="InterPro" id="IPR000719">
    <property type="entry name" value="Prot_kinase_dom"/>
</dbReference>